<dbReference type="RefSeq" id="WP_155609546.1">
    <property type="nucleotide sequence ID" value="NZ_WNZW01000001.1"/>
</dbReference>
<evidence type="ECO:0000313" key="2">
    <source>
        <dbReference type="EMBL" id="MUG44136.1"/>
    </source>
</evidence>
<feature type="transmembrane region" description="Helical" evidence="1">
    <location>
        <begin position="58"/>
        <end position="81"/>
    </location>
</feature>
<proteinExistence type="predicted"/>
<evidence type="ECO:0000256" key="1">
    <source>
        <dbReference type="SAM" id="Phobius"/>
    </source>
</evidence>
<dbReference type="OrthoDB" id="9928374at2"/>
<sequence>MDRFHLWALIILIFFAILLAIGILIKNLSAGSGPLPPQSEPVKKSTKNENKNQKYPPWFHILFAILLLSFCLRELAGLGLLMVSGPKQVSGVVTEIEKSSGRGKSFLNKVHIGKITVHYILPNGIKKGEVYTIQYTPLTSRPIGVKRLGHSIIEEQ</sequence>
<dbReference type="EMBL" id="WNZW01000001">
    <property type="protein sequence ID" value="MUG44136.1"/>
    <property type="molecule type" value="Genomic_DNA"/>
</dbReference>
<reference evidence="2 3" key="1">
    <citation type="submission" date="2019-11" db="EMBL/GenBank/DDBJ databases">
        <title>Draft genome sequences of five Paenibacillus species of dairy origin.</title>
        <authorList>
            <person name="Olajide A.M."/>
            <person name="Chen S."/>
            <person name="Lapointe G."/>
        </authorList>
    </citation>
    <scope>NUCLEOTIDE SEQUENCE [LARGE SCALE GENOMIC DNA]</scope>
    <source>
        <strain evidence="2 3">12CR55</strain>
    </source>
</reference>
<feature type="transmembrane region" description="Helical" evidence="1">
    <location>
        <begin position="7"/>
        <end position="25"/>
    </location>
</feature>
<comment type="caution">
    <text evidence="2">The sequence shown here is derived from an EMBL/GenBank/DDBJ whole genome shotgun (WGS) entry which is preliminary data.</text>
</comment>
<accession>A0A7X2YY82</accession>
<keyword evidence="1" id="KW-0812">Transmembrane</keyword>
<name>A0A7X2YY82_9BACL</name>
<keyword evidence="1" id="KW-0472">Membrane</keyword>
<gene>
    <name evidence="2" type="ORF">GNP95_03850</name>
</gene>
<protein>
    <submittedName>
        <fullName evidence="2">Uncharacterized protein</fullName>
    </submittedName>
</protein>
<dbReference type="Proteomes" id="UP000447876">
    <property type="component" value="Unassembled WGS sequence"/>
</dbReference>
<evidence type="ECO:0000313" key="3">
    <source>
        <dbReference type="Proteomes" id="UP000447876"/>
    </source>
</evidence>
<organism evidence="2 3">
    <name type="scientific">Paenibacillus woosongensis</name>
    <dbReference type="NCBI Taxonomy" id="307580"/>
    <lineage>
        <taxon>Bacteria</taxon>
        <taxon>Bacillati</taxon>
        <taxon>Bacillota</taxon>
        <taxon>Bacilli</taxon>
        <taxon>Bacillales</taxon>
        <taxon>Paenibacillaceae</taxon>
        <taxon>Paenibacillus</taxon>
    </lineage>
</organism>
<keyword evidence="1" id="KW-1133">Transmembrane helix</keyword>
<dbReference type="AlphaFoldDB" id="A0A7X2YY82"/>